<keyword evidence="1" id="KW-0472">Membrane</keyword>
<feature type="transmembrane region" description="Helical" evidence="1">
    <location>
        <begin position="20"/>
        <end position="41"/>
    </location>
</feature>
<keyword evidence="1" id="KW-0812">Transmembrane</keyword>
<evidence type="ECO:0000313" key="3">
    <source>
        <dbReference type="Proteomes" id="UP001652397"/>
    </source>
</evidence>
<dbReference type="Proteomes" id="UP001652397">
    <property type="component" value="Unassembled WGS sequence"/>
</dbReference>
<feature type="transmembrane region" description="Helical" evidence="1">
    <location>
        <begin position="84"/>
        <end position="103"/>
    </location>
</feature>
<dbReference type="RefSeq" id="WP_147574453.1">
    <property type="nucleotide sequence ID" value="NZ_JAOQJE010000012.1"/>
</dbReference>
<dbReference type="InterPro" id="IPR010718">
    <property type="entry name" value="DUF1294"/>
</dbReference>
<gene>
    <name evidence="2" type="ORF">OCV66_12130</name>
</gene>
<feature type="transmembrane region" description="Helical" evidence="1">
    <location>
        <begin position="53"/>
        <end position="72"/>
    </location>
</feature>
<keyword evidence="3" id="KW-1185">Reference proteome</keyword>
<organism evidence="2 3">
    <name type="scientific">Agathobaculum ammoniilyticum</name>
    <dbReference type="NCBI Taxonomy" id="2981778"/>
    <lineage>
        <taxon>Bacteria</taxon>
        <taxon>Bacillati</taxon>
        <taxon>Bacillota</taxon>
        <taxon>Clostridia</taxon>
        <taxon>Eubacteriales</taxon>
        <taxon>Butyricicoccaceae</taxon>
        <taxon>Agathobaculum</taxon>
    </lineage>
</organism>
<dbReference type="EMBL" id="JAOQJE010000012">
    <property type="protein sequence ID" value="MCU6789828.1"/>
    <property type="molecule type" value="Genomic_DNA"/>
</dbReference>
<proteinExistence type="predicted"/>
<name>A0ABT2U5D2_9FIRM</name>
<evidence type="ECO:0000256" key="1">
    <source>
        <dbReference type="SAM" id="Phobius"/>
    </source>
</evidence>
<reference evidence="2 3" key="1">
    <citation type="journal article" date="2021" name="ISME Commun">
        <title>Automated analysis of genomic sequences facilitates high-throughput and comprehensive description of bacteria.</title>
        <authorList>
            <person name="Hitch T.C.A."/>
        </authorList>
    </citation>
    <scope>NUCLEOTIDE SEQUENCE [LARGE SCALE GENOMIC DNA]</scope>
    <source>
        <strain evidence="2 3">Sanger_34</strain>
    </source>
</reference>
<evidence type="ECO:0000313" key="2">
    <source>
        <dbReference type="EMBL" id="MCU6789828.1"/>
    </source>
</evidence>
<keyword evidence="1" id="KW-1133">Transmembrane helix</keyword>
<sequence>MLKYKEIPAGEGLSAVKGVWYYLLVVSAIGALVSIYDKIAARNGWGRVPERTLFFWTLVGGGPGVYASMLLIRHKTLHRSFMLGIPAIMILQLVICMGIYNILYTRGML</sequence>
<dbReference type="Pfam" id="PF06961">
    <property type="entry name" value="DUF1294"/>
    <property type="match status" value="1"/>
</dbReference>
<protein>
    <submittedName>
        <fullName evidence="2">DUF1294 domain-containing protein</fullName>
    </submittedName>
</protein>
<comment type="caution">
    <text evidence="2">The sequence shown here is derived from an EMBL/GenBank/DDBJ whole genome shotgun (WGS) entry which is preliminary data.</text>
</comment>
<accession>A0ABT2U5D2</accession>